<evidence type="ECO:0000313" key="2">
    <source>
        <dbReference type="EMBL" id="QNO17886.1"/>
    </source>
</evidence>
<proteinExistence type="predicted"/>
<organism evidence="2 3">
    <name type="scientific">Caproicibacterium amylolyticum</name>
    <dbReference type="NCBI Taxonomy" id="2766537"/>
    <lineage>
        <taxon>Bacteria</taxon>
        <taxon>Bacillati</taxon>
        <taxon>Bacillota</taxon>
        <taxon>Clostridia</taxon>
        <taxon>Eubacteriales</taxon>
        <taxon>Oscillospiraceae</taxon>
        <taxon>Caproicibacterium</taxon>
    </lineage>
</organism>
<dbReference type="EMBL" id="CP060696">
    <property type="protein sequence ID" value="QNO17886.1"/>
    <property type="molecule type" value="Genomic_DNA"/>
</dbReference>
<feature type="transmembrane region" description="Helical" evidence="1">
    <location>
        <begin position="12"/>
        <end position="30"/>
    </location>
</feature>
<dbReference type="Proteomes" id="UP000516046">
    <property type="component" value="Chromosome"/>
</dbReference>
<accession>A0A7G9WGS4</accession>
<keyword evidence="1" id="KW-0812">Transmembrane</keyword>
<keyword evidence="1" id="KW-1133">Transmembrane helix</keyword>
<sequence>MKNCVIVMPKKHILRVALICAVIIFAASIICNFHDHQAIAVLSTSMWKIEPETPKNIDDPSFELPYPTKTVPVSEVMKNGKEIPLQFAYNNPDWKRQAYKEYWHSSYGRWSYVPNRIHYAMHRIFVTYPTASVFYDFTHDLGIWDESDKFQIPTRTPFENIVLVVMLTKVDKIVTLGNQVVVIGRPSLNGLQALLIPSKDLSPYNPKESILFQLVTPEGDEIDYTNDIYAVTESSQSQSN</sequence>
<keyword evidence="3" id="KW-1185">Reference proteome</keyword>
<reference evidence="2 3" key="1">
    <citation type="submission" date="2020-08" db="EMBL/GenBank/DDBJ databases">
        <authorList>
            <person name="Ren C."/>
            <person name="Gu Y."/>
            <person name="Xu Y."/>
        </authorList>
    </citation>
    <scope>NUCLEOTIDE SEQUENCE [LARGE SCALE GENOMIC DNA]</scope>
    <source>
        <strain evidence="2 3">LBM18003</strain>
    </source>
</reference>
<evidence type="ECO:0000313" key="3">
    <source>
        <dbReference type="Proteomes" id="UP000516046"/>
    </source>
</evidence>
<protein>
    <submittedName>
        <fullName evidence="2">Uncharacterized protein</fullName>
    </submittedName>
</protein>
<evidence type="ECO:0000256" key="1">
    <source>
        <dbReference type="SAM" id="Phobius"/>
    </source>
</evidence>
<dbReference type="AlphaFoldDB" id="A0A7G9WGS4"/>
<name>A0A7G9WGS4_9FIRM</name>
<keyword evidence="1" id="KW-0472">Membrane</keyword>
<dbReference type="KEGG" id="caml:H6X83_13395"/>
<dbReference type="RefSeq" id="WP_212506951.1">
    <property type="nucleotide sequence ID" value="NZ_CP060696.1"/>
</dbReference>
<gene>
    <name evidence="2" type="ORF">H6X83_13395</name>
</gene>